<dbReference type="AlphaFoldDB" id="A0A5C5XNF3"/>
<protein>
    <submittedName>
        <fullName evidence="2">Uncharacterized protein</fullName>
    </submittedName>
</protein>
<proteinExistence type="predicted"/>
<keyword evidence="3" id="KW-1185">Reference proteome</keyword>
<sequence>MNRASLLRSAIILLVSGPLLFPRGAACQPPRLSVIASESLVQTPITLSVDEQTIGELLSQLLSSVAAIEGTRRGQQRPIRSLWFAPGVDTEARVSLAEAQTPAAQLFLKVAQSKDLAVFPLPGVLVVGPPEWIDAMLSHLHTNEQANRDSISIRWPTGSTAAEILALILAAPSDEAAGGPVTNWAELESLQAAGKRAGRIPTWVPHDIWSAGSLIGVDRNLAVGLLLAQFRCGLRPGTPLASLTGKQSTQPDTDPLDGRSDTPAGVLPWEAMPAAKPFLLAYPAGDSALPIRTALAKVRPRPSIRVSDNRLLINTFASHHLRLVAVHWKAATEKAARAAVAKNGTPAVFDLQLIDTPASSVLSQLAQAAGKKFRLDPEAEAAGETLVSLDETKKTLEELAELVAASVGLDLSWGEAEVVVTNP</sequence>
<dbReference type="EMBL" id="SJPK01000009">
    <property type="protein sequence ID" value="TWT64726.1"/>
    <property type="molecule type" value="Genomic_DNA"/>
</dbReference>
<evidence type="ECO:0000313" key="2">
    <source>
        <dbReference type="EMBL" id="TWT64726.1"/>
    </source>
</evidence>
<evidence type="ECO:0000313" key="3">
    <source>
        <dbReference type="Proteomes" id="UP000318053"/>
    </source>
</evidence>
<feature type="region of interest" description="Disordered" evidence="1">
    <location>
        <begin position="240"/>
        <end position="261"/>
    </location>
</feature>
<comment type="caution">
    <text evidence="2">The sequence shown here is derived from an EMBL/GenBank/DDBJ whole genome shotgun (WGS) entry which is preliminary data.</text>
</comment>
<gene>
    <name evidence="2" type="ORF">CA85_35110</name>
</gene>
<reference evidence="2 3" key="1">
    <citation type="submission" date="2019-02" db="EMBL/GenBank/DDBJ databases">
        <title>Deep-cultivation of Planctomycetes and their phenomic and genomic characterization uncovers novel biology.</title>
        <authorList>
            <person name="Wiegand S."/>
            <person name="Jogler M."/>
            <person name="Boedeker C."/>
            <person name="Pinto D."/>
            <person name="Vollmers J."/>
            <person name="Rivas-Marin E."/>
            <person name="Kohn T."/>
            <person name="Peeters S.H."/>
            <person name="Heuer A."/>
            <person name="Rast P."/>
            <person name="Oberbeckmann S."/>
            <person name="Bunk B."/>
            <person name="Jeske O."/>
            <person name="Meyerdierks A."/>
            <person name="Storesund J.E."/>
            <person name="Kallscheuer N."/>
            <person name="Luecker S."/>
            <person name="Lage O.M."/>
            <person name="Pohl T."/>
            <person name="Merkel B.J."/>
            <person name="Hornburger P."/>
            <person name="Mueller R.-W."/>
            <person name="Bruemmer F."/>
            <person name="Labrenz M."/>
            <person name="Spormann A.M."/>
            <person name="Op Den Camp H."/>
            <person name="Overmann J."/>
            <person name="Amann R."/>
            <person name="Jetten M.S.M."/>
            <person name="Mascher T."/>
            <person name="Medema M.H."/>
            <person name="Devos D.P."/>
            <person name="Kaster A.-K."/>
            <person name="Ovreas L."/>
            <person name="Rohde M."/>
            <person name="Galperin M.Y."/>
            <person name="Jogler C."/>
        </authorList>
    </citation>
    <scope>NUCLEOTIDE SEQUENCE [LARGE SCALE GENOMIC DNA]</scope>
    <source>
        <strain evidence="2 3">CA85</strain>
    </source>
</reference>
<accession>A0A5C5XNF3</accession>
<dbReference type="RefSeq" id="WP_146392433.1">
    <property type="nucleotide sequence ID" value="NZ_SJPK01000009.1"/>
</dbReference>
<organism evidence="2 3">
    <name type="scientific">Allorhodopirellula solitaria</name>
    <dbReference type="NCBI Taxonomy" id="2527987"/>
    <lineage>
        <taxon>Bacteria</taxon>
        <taxon>Pseudomonadati</taxon>
        <taxon>Planctomycetota</taxon>
        <taxon>Planctomycetia</taxon>
        <taxon>Pirellulales</taxon>
        <taxon>Pirellulaceae</taxon>
        <taxon>Allorhodopirellula</taxon>
    </lineage>
</organism>
<name>A0A5C5XNF3_9BACT</name>
<dbReference type="OrthoDB" id="251641at2"/>
<dbReference type="Proteomes" id="UP000318053">
    <property type="component" value="Unassembled WGS sequence"/>
</dbReference>
<evidence type="ECO:0000256" key="1">
    <source>
        <dbReference type="SAM" id="MobiDB-lite"/>
    </source>
</evidence>